<dbReference type="Proteomes" id="UP000198744">
    <property type="component" value="Unassembled WGS sequence"/>
</dbReference>
<feature type="domain" description="ApeI dehydratase-like" evidence="2">
    <location>
        <begin position="26"/>
        <end position="86"/>
    </location>
</feature>
<evidence type="ECO:0000313" key="3">
    <source>
        <dbReference type="EMBL" id="SEL96250.1"/>
    </source>
</evidence>
<evidence type="ECO:0000313" key="4">
    <source>
        <dbReference type="Proteomes" id="UP000198744"/>
    </source>
</evidence>
<proteinExistence type="predicted"/>
<feature type="region of interest" description="Disordered" evidence="1">
    <location>
        <begin position="1"/>
        <end position="20"/>
    </location>
</feature>
<gene>
    <name evidence="3" type="ORF">SAMN04489760_101186</name>
</gene>
<dbReference type="OrthoDB" id="9772788at2"/>
<name>A0A1H7UGR5_9BACT</name>
<sequence length="124" mass="13784">MSDSKNRQTGEWPEQPDASHSDAVLSGVFYFDPADSIYADHFPGCPVVPGSVIISAFLEAGRTAAPESKPDRIQDFKFRTFLAPGEYPFRLETEGHRLMCRLWRPGAENRRPLVTGTILCQGAE</sequence>
<dbReference type="InterPro" id="IPR029069">
    <property type="entry name" value="HotDog_dom_sf"/>
</dbReference>
<reference evidence="3 4" key="1">
    <citation type="submission" date="2016-10" db="EMBL/GenBank/DDBJ databases">
        <authorList>
            <person name="de Groot N.N."/>
        </authorList>
    </citation>
    <scope>NUCLEOTIDE SEQUENCE [LARGE SCALE GENOMIC DNA]</scope>
    <source>
        <strain evidence="3 4">DSM 8423</strain>
    </source>
</reference>
<dbReference type="STRING" id="43775.SAMN04489760_101186"/>
<dbReference type="SUPFAM" id="SSF54637">
    <property type="entry name" value="Thioesterase/thiol ester dehydrase-isomerase"/>
    <property type="match status" value="1"/>
</dbReference>
<accession>A0A1H7UGR5</accession>
<keyword evidence="4" id="KW-1185">Reference proteome</keyword>
<dbReference type="RefSeq" id="WP_093881899.1">
    <property type="nucleotide sequence ID" value="NZ_FOBS01000001.1"/>
</dbReference>
<dbReference type="Gene3D" id="3.10.129.10">
    <property type="entry name" value="Hotdog Thioesterase"/>
    <property type="match status" value="1"/>
</dbReference>
<dbReference type="InterPro" id="IPR054545">
    <property type="entry name" value="ApeI-like"/>
</dbReference>
<dbReference type="AlphaFoldDB" id="A0A1H7UGR5"/>
<protein>
    <submittedName>
        <fullName evidence="3">3-hydroxyacyl-[acyl-carrier-protein] dehydratase</fullName>
    </submittedName>
</protein>
<dbReference type="Pfam" id="PF22818">
    <property type="entry name" value="ApeI-like"/>
    <property type="match status" value="1"/>
</dbReference>
<dbReference type="EMBL" id="FOBS01000001">
    <property type="protein sequence ID" value="SEL96250.1"/>
    <property type="molecule type" value="Genomic_DNA"/>
</dbReference>
<evidence type="ECO:0000259" key="2">
    <source>
        <dbReference type="Pfam" id="PF22818"/>
    </source>
</evidence>
<organism evidence="3 4">
    <name type="scientific">Syntrophus gentianae</name>
    <dbReference type="NCBI Taxonomy" id="43775"/>
    <lineage>
        <taxon>Bacteria</taxon>
        <taxon>Pseudomonadati</taxon>
        <taxon>Thermodesulfobacteriota</taxon>
        <taxon>Syntrophia</taxon>
        <taxon>Syntrophales</taxon>
        <taxon>Syntrophaceae</taxon>
        <taxon>Syntrophus</taxon>
    </lineage>
</organism>
<evidence type="ECO:0000256" key="1">
    <source>
        <dbReference type="SAM" id="MobiDB-lite"/>
    </source>
</evidence>